<sequence length="508" mass="58264">MSTLTLDLGKQTGWAILTDGVIESGSKSFHGSRFSGGGMCFLNFRNWLNSLKHEFTAVYFEEVRRHLGTDAAHCYGGFLAVLSAWCEENNIPYQGVNVKTIKRVIWRQHHANLIEYERNPRKNDDVVNRMCASIREFGFRIPIVAKSDGTVVDGHLRLKAARKLGIESIPVVLSDNLNEPQTKAFRLLANQSANWAKWDDELLKVEIQELEDLQFDLKMTGFELEKVQHFLDDLDSEKEDLSDLAIDDKKVTKPGDLWILGDHRIYCGDSSVVESYKALLDDKMADITVCDPPYNVDYGSSQEREDKKILNDNQGEKYELFLYDICTHILAYTKGAIYICISSSEFSTLQKVFEEAGGRWSTFIIWAKNHFTLGKYKYQRQYEAMLYGWKSGNKREWHGGRNQSDLWFYEKLTHNTLHPTMKPVELMERAIVNSSRPGDIVLDPFSGSGSTLIACERTGRICRTIELDPRFVDVTIKRWQVYTGREAILSGAGKTFQEKQEEKKEQKK</sequence>
<dbReference type="AlphaFoldDB" id="A0A482X9V9"/>
<proteinExistence type="predicted"/>
<dbReference type="InterPro" id="IPR003115">
    <property type="entry name" value="ParB_N"/>
</dbReference>
<keyword evidence="2" id="KW-0808">Transferase</keyword>
<evidence type="ECO:0000313" key="5">
    <source>
        <dbReference type="EMBL" id="RZF42248.1"/>
    </source>
</evidence>
<dbReference type="Pfam" id="PF02195">
    <property type="entry name" value="ParB_N"/>
    <property type="match status" value="1"/>
</dbReference>
<dbReference type="InterPro" id="IPR036086">
    <property type="entry name" value="ParB/Sulfiredoxin_sf"/>
</dbReference>
<dbReference type="SMR" id="A0A482X9V9"/>
<dbReference type="InterPro" id="IPR002941">
    <property type="entry name" value="DNA_methylase_N4/N6"/>
</dbReference>
<dbReference type="InterPro" id="IPR029063">
    <property type="entry name" value="SAM-dependent_MTases_sf"/>
</dbReference>
<evidence type="ECO:0000256" key="3">
    <source>
        <dbReference type="ARBA" id="ARBA00022691"/>
    </source>
</evidence>
<dbReference type="InterPro" id="IPR002295">
    <property type="entry name" value="N4/N6-MTase_EcoPI_Mod-like"/>
</dbReference>
<keyword evidence="3" id="KW-0949">S-adenosyl-L-methionine</keyword>
<dbReference type="SUPFAM" id="SSF53098">
    <property type="entry name" value="Ribonuclease H-like"/>
    <property type="match status" value="1"/>
</dbReference>
<evidence type="ECO:0000256" key="1">
    <source>
        <dbReference type="ARBA" id="ARBA00022603"/>
    </source>
</evidence>
<evidence type="ECO:0000256" key="2">
    <source>
        <dbReference type="ARBA" id="ARBA00022679"/>
    </source>
</evidence>
<evidence type="ECO:0000259" key="4">
    <source>
        <dbReference type="SMART" id="SM00470"/>
    </source>
</evidence>
<dbReference type="Gene3D" id="3.40.50.150">
    <property type="entry name" value="Vaccinia Virus protein VP39"/>
    <property type="match status" value="1"/>
</dbReference>
<dbReference type="Pfam" id="PF01555">
    <property type="entry name" value="N6_N4_Mtase"/>
    <property type="match status" value="1"/>
</dbReference>
<accession>A0A482X9V9</accession>
<dbReference type="InParanoid" id="A0A482X9V9"/>
<dbReference type="InterPro" id="IPR036397">
    <property type="entry name" value="RNaseH_sf"/>
</dbReference>
<dbReference type="SMART" id="SM00470">
    <property type="entry name" value="ParB"/>
    <property type="match status" value="1"/>
</dbReference>
<dbReference type="SUPFAM" id="SSF110849">
    <property type="entry name" value="ParB/Sulfiredoxin"/>
    <property type="match status" value="1"/>
</dbReference>
<dbReference type="SUPFAM" id="SSF53335">
    <property type="entry name" value="S-adenosyl-L-methionine-dependent methyltransferases"/>
    <property type="match status" value="1"/>
</dbReference>
<feature type="domain" description="ParB-like N-terminal" evidence="4">
    <location>
        <begin position="107"/>
        <end position="191"/>
    </location>
</feature>
<dbReference type="OrthoDB" id="6980763at2759"/>
<keyword evidence="1" id="KW-0489">Methyltransferase</keyword>
<dbReference type="InterPro" id="IPR012337">
    <property type="entry name" value="RNaseH-like_sf"/>
</dbReference>
<dbReference type="PRINTS" id="PR00506">
    <property type="entry name" value="D21N6MTFRASE"/>
</dbReference>
<keyword evidence="6" id="KW-1185">Reference proteome</keyword>
<organism evidence="5 6">
    <name type="scientific">Laodelphax striatellus</name>
    <name type="common">Small brown planthopper</name>
    <name type="synonym">Delphax striatella</name>
    <dbReference type="NCBI Taxonomy" id="195883"/>
    <lineage>
        <taxon>Eukaryota</taxon>
        <taxon>Metazoa</taxon>
        <taxon>Ecdysozoa</taxon>
        <taxon>Arthropoda</taxon>
        <taxon>Hexapoda</taxon>
        <taxon>Insecta</taxon>
        <taxon>Pterygota</taxon>
        <taxon>Neoptera</taxon>
        <taxon>Paraneoptera</taxon>
        <taxon>Hemiptera</taxon>
        <taxon>Auchenorrhyncha</taxon>
        <taxon>Fulgoroidea</taxon>
        <taxon>Delphacidae</taxon>
        <taxon>Criomorphinae</taxon>
        <taxon>Laodelphax</taxon>
    </lineage>
</organism>
<dbReference type="Gene3D" id="3.30.420.10">
    <property type="entry name" value="Ribonuclease H-like superfamily/Ribonuclease H"/>
    <property type="match status" value="1"/>
</dbReference>
<dbReference type="Proteomes" id="UP000291343">
    <property type="component" value="Unassembled WGS sequence"/>
</dbReference>
<name>A0A482X9V9_LAOST</name>
<dbReference type="GO" id="GO:0032259">
    <property type="term" value="P:methylation"/>
    <property type="evidence" value="ECO:0007669"/>
    <property type="project" value="UniProtKB-KW"/>
</dbReference>
<dbReference type="Gene3D" id="3.90.1530.30">
    <property type="match status" value="1"/>
</dbReference>
<reference evidence="5 6" key="1">
    <citation type="journal article" date="2017" name="Gigascience">
        <title>Genome sequence of the small brown planthopper, Laodelphax striatellus.</title>
        <authorList>
            <person name="Zhu J."/>
            <person name="Jiang F."/>
            <person name="Wang X."/>
            <person name="Yang P."/>
            <person name="Bao Y."/>
            <person name="Zhao W."/>
            <person name="Wang W."/>
            <person name="Lu H."/>
            <person name="Wang Q."/>
            <person name="Cui N."/>
            <person name="Li J."/>
            <person name="Chen X."/>
            <person name="Luo L."/>
            <person name="Yu J."/>
            <person name="Kang L."/>
            <person name="Cui F."/>
        </authorList>
    </citation>
    <scope>NUCLEOTIDE SEQUENCE [LARGE SCALE GENOMIC DNA]</scope>
    <source>
        <strain evidence="5">Lst14</strain>
    </source>
</reference>
<dbReference type="GO" id="GO:0008170">
    <property type="term" value="F:N-methyltransferase activity"/>
    <property type="evidence" value="ECO:0007669"/>
    <property type="project" value="InterPro"/>
</dbReference>
<gene>
    <name evidence="5" type="ORF">LSTR_LSTR015203</name>
</gene>
<dbReference type="STRING" id="195883.A0A482X9V9"/>
<protein>
    <recommendedName>
        <fullName evidence="4">ParB-like N-terminal domain-containing protein</fullName>
    </recommendedName>
</protein>
<dbReference type="GO" id="GO:0003677">
    <property type="term" value="F:DNA binding"/>
    <property type="evidence" value="ECO:0007669"/>
    <property type="project" value="InterPro"/>
</dbReference>
<comment type="caution">
    <text evidence="5">The sequence shown here is derived from an EMBL/GenBank/DDBJ whole genome shotgun (WGS) entry which is preliminary data.</text>
</comment>
<evidence type="ECO:0000313" key="6">
    <source>
        <dbReference type="Proteomes" id="UP000291343"/>
    </source>
</evidence>
<dbReference type="EMBL" id="QKKF02015327">
    <property type="protein sequence ID" value="RZF42248.1"/>
    <property type="molecule type" value="Genomic_DNA"/>
</dbReference>